<keyword evidence="9" id="KW-0443">Lipid metabolism</keyword>
<reference evidence="12" key="2">
    <citation type="submission" date="2025-08" db="UniProtKB">
        <authorList>
            <consortium name="RefSeq"/>
        </authorList>
    </citation>
    <scope>IDENTIFICATION</scope>
    <source>
        <tissue evidence="12">Leaf</tissue>
    </source>
</reference>
<organism evidence="11 12">
    <name type="scientific">Nicotiana sylvestris</name>
    <name type="common">Wood tobacco</name>
    <name type="synonym">South American tobacco</name>
    <dbReference type="NCBI Taxonomy" id="4096"/>
    <lineage>
        <taxon>Eukaryota</taxon>
        <taxon>Viridiplantae</taxon>
        <taxon>Streptophyta</taxon>
        <taxon>Embryophyta</taxon>
        <taxon>Tracheophyta</taxon>
        <taxon>Spermatophyta</taxon>
        <taxon>Magnoliopsida</taxon>
        <taxon>eudicotyledons</taxon>
        <taxon>Gunneridae</taxon>
        <taxon>Pentapetalae</taxon>
        <taxon>asterids</taxon>
        <taxon>lamiids</taxon>
        <taxon>Solanales</taxon>
        <taxon>Solanaceae</taxon>
        <taxon>Nicotianoideae</taxon>
        <taxon>Nicotianeae</taxon>
        <taxon>Nicotiana</taxon>
    </lineage>
</organism>
<comment type="similarity">
    <text evidence="3">Belongs to the fatty acid desaturase type 1 family.</text>
</comment>
<keyword evidence="5" id="KW-0479">Metal-binding</keyword>
<keyword evidence="7" id="KW-0560">Oxidoreductase</keyword>
<keyword evidence="8" id="KW-0408">Iron</keyword>
<accession>A0A1U7XY46</accession>
<dbReference type="InterPro" id="IPR012171">
    <property type="entry name" value="Fatty_acid_desaturase"/>
</dbReference>
<evidence type="ECO:0000256" key="9">
    <source>
        <dbReference type="ARBA" id="ARBA00023098"/>
    </source>
</evidence>
<dbReference type="eggNOG" id="KOG4232">
    <property type="taxonomic scope" value="Eukaryota"/>
</dbReference>
<gene>
    <name evidence="12" type="primary">LOC104239037</name>
</gene>
<evidence type="ECO:0000256" key="6">
    <source>
        <dbReference type="ARBA" id="ARBA00022989"/>
    </source>
</evidence>
<evidence type="ECO:0000256" key="5">
    <source>
        <dbReference type="ARBA" id="ARBA00022723"/>
    </source>
</evidence>
<protein>
    <submittedName>
        <fullName evidence="12">Delta(8)-fatty-acid desaturase-like</fullName>
    </submittedName>
</protein>
<dbReference type="PANTHER" id="PTHR19353:SF30">
    <property type="entry name" value="DELTA 8-(E)-SPHINGOLIPID DESATURASE"/>
    <property type="match status" value="1"/>
</dbReference>
<keyword evidence="6" id="KW-1133">Transmembrane helix</keyword>
<keyword evidence="11" id="KW-1185">Reference proteome</keyword>
<dbReference type="PANTHER" id="PTHR19353">
    <property type="entry name" value="FATTY ACID DESATURASE 2"/>
    <property type="match status" value="1"/>
</dbReference>
<evidence type="ECO:0000256" key="10">
    <source>
        <dbReference type="ARBA" id="ARBA00023136"/>
    </source>
</evidence>
<keyword evidence="4" id="KW-0812">Transmembrane</keyword>
<evidence type="ECO:0000256" key="1">
    <source>
        <dbReference type="ARBA" id="ARBA00004141"/>
    </source>
</evidence>
<keyword evidence="10" id="KW-0472">Membrane</keyword>
<proteinExistence type="inferred from homology"/>
<name>A0A1U7XY46_NICSY</name>
<evidence type="ECO:0000313" key="12">
    <source>
        <dbReference type="RefSeq" id="XP_009791874.1"/>
    </source>
</evidence>
<dbReference type="STRING" id="4096.A0A1U7XY46"/>
<dbReference type="RefSeq" id="XP_009791874.1">
    <property type="nucleotide sequence ID" value="XM_009793572.1"/>
</dbReference>
<dbReference type="GO" id="GO:0016020">
    <property type="term" value="C:membrane"/>
    <property type="evidence" value="ECO:0007669"/>
    <property type="project" value="UniProtKB-SubCell"/>
</dbReference>
<reference evidence="11" key="1">
    <citation type="journal article" date="2013" name="Genome Biol.">
        <title>Reference genomes and transcriptomes of Nicotiana sylvestris and Nicotiana tomentosiformis.</title>
        <authorList>
            <person name="Sierro N."/>
            <person name="Battey J.N."/>
            <person name="Ouadi S."/>
            <person name="Bovet L."/>
            <person name="Goepfert S."/>
            <person name="Bakaher N."/>
            <person name="Peitsch M.C."/>
            <person name="Ivanov N.V."/>
        </authorList>
    </citation>
    <scope>NUCLEOTIDE SEQUENCE [LARGE SCALE GENOMIC DNA]</scope>
</reference>
<comment type="subcellular location">
    <subcellularLocation>
        <location evidence="1">Membrane</location>
        <topology evidence="1">Multi-pass membrane protein</topology>
    </subcellularLocation>
</comment>
<dbReference type="AlphaFoldDB" id="A0A1U7XY46"/>
<dbReference type="Proteomes" id="UP000189701">
    <property type="component" value="Unplaced"/>
</dbReference>
<evidence type="ECO:0000256" key="3">
    <source>
        <dbReference type="ARBA" id="ARBA00009295"/>
    </source>
</evidence>
<comment type="pathway">
    <text evidence="2">Lipid metabolism.</text>
</comment>
<evidence type="ECO:0000256" key="2">
    <source>
        <dbReference type="ARBA" id="ARBA00005189"/>
    </source>
</evidence>
<dbReference type="GO" id="GO:0016717">
    <property type="term" value="F:oxidoreductase activity, acting on paired donors, with oxidation of a pair of donors resulting in the reduction of molecular oxygen to two molecules of water"/>
    <property type="evidence" value="ECO:0007669"/>
    <property type="project" value="TreeGrafter"/>
</dbReference>
<dbReference type="GO" id="GO:0046872">
    <property type="term" value="F:metal ion binding"/>
    <property type="evidence" value="ECO:0007669"/>
    <property type="project" value="UniProtKB-KW"/>
</dbReference>
<evidence type="ECO:0000256" key="8">
    <source>
        <dbReference type="ARBA" id="ARBA00023004"/>
    </source>
</evidence>
<evidence type="ECO:0000256" key="4">
    <source>
        <dbReference type="ARBA" id="ARBA00022692"/>
    </source>
</evidence>
<dbReference type="GO" id="GO:0006629">
    <property type="term" value="P:lipid metabolic process"/>
    <property type="evidence" value="ECO:0007669"/>
    <property type="project" value="UniProtKB-KW"/>
</dbReference>
<evidence type="ECO:0000313" key="11">
    <source>
        <dbReference type="Proteomes" id="UP000189701"/>
    </source>
</evidence>
<sequence length="245" mass="27921">MYQIGLKNILVVNSPDAFVAYHPATAWHYLNNGYYNDYSVSEASKDYPKFVSEFSKLGLFEKKGHGVLFSMGLFMAMFWGERIMFVVASFTMTGIEHVQFCLNHFSSEIYVGPPKGNYWFEKQTSGTLDIACPSWMYWFQAFRSFSTKRGEEMLAVNLPDERTSELISHLLFGDGWCQMCGPSNQDSVEDELIAEHTRRDTLTGALFLKANALTFKTLNTAALQVRDLTKPILKNRVWEAVNTHG</sequence>
<evidence type="ECO:0000256" key="7">
    <source>
        <dbReference type="ARBA" id="ARBA00023002"/>
    </source>
</evidence>